<reference evidence="1 2" key="1">
    <citation type="submission" date="2018-06" db="EMBL/GenBank/DDBJ databases">
        <title>Natronomonas sp. F16-60 a new haloarchaeon isolated from a solar saltern of Isla Cristina, Huelva, Spain.</title>
        <authorList>
            <person name="Duran-Viseras A."/>
            <person name="Sanchez-Porro C."/>
            <person name="Ventosa A."/>
        </authorList>
    </citation>
    <scope>NUCLEOTIDE SEQUENCE [LARGE SCALE GENOMIC DNA]</scope>
    <source>
        <strain evidence="1 2">F16-60</strain>
    </source>
</reference>
<sequence length="135" mass="14376">MSQQVPVETPAEGPATPNRVDEAAIERMHAVVRLLDDGFELPVLGVRVGLDPILGVLPIAGDSVATVIGLYIVAESARLGVSYGTIARQLLNIAVDLCIGSIPAVGDVFDLTFRSNRRNLNLALEDLGVDMELEQ</sequence>
<dbReference type="PANTHER" id="PTHR35519:SF2">
    <property type="entry name" value="PH DOMAIN PROTEIN"/>
    <property type="match status" value="1"/>
</dbReference>
<dbReference type="PANTHER" id="PTHR35519">
    <property type="entry name" value="MEMBRANE PROTEINS"/>
    <property type="match status" value="1"/>
</dbReference>
<evidence type="ECO:0000313" key="1">
    <source>
        <dbReference type="EMBL" id="TSD14264.1"/>
    </source>
</evidence>
<name>A0A554NA32_9EURY</name>
<gene>
    <name evidence="1" type="ORF">DP107_08415</name>
</gene>
<proteinExistence type="predicted"/>
<dbReference type="OrthoDB" id="156248at2157"/>
<comment type="caution">
    <text evidence="1">The sequence shown here is derived from an EMBL/GenBank/DDBJ whole genome shotgun (WGS) entry which is preliminary data.</text>
</comment>
<dbReference type="Pfam" id="PF13430">
    <property type="entry name" value="DUF4112"/>
    <property type="match status" value="1"/>
</dbReference>
<dbReference type="RefSeq" id="WP_144261711.1">
    <property type="nucleotide sequence ID" value="NZ_QMDX01000004.1"/>
</dbReference>
<protein>
    <submittedName>
        <fullName evidence="1">DUF4112 domain-containing protein</fullName>
    </submittedName>
</protein>
<accession>A0A554NA32</accession>
<dbReference type="InParanoid" id="A0A554NA32"/>
<dbReference type="Proteomes" id="UP000319894">
    <property type="component" value="Unassembled WGS sequence"/>
</dbReference>
<dbReference type="AlphaFoldDB" id="A0A554NA32"/>
<organism evidence="1 2">
    <name type="scientific">Haloglomus irregulare</name>
    <dbReference type="NCBI Taxonomy" id="2234134"/>
    <lineage>
        <taxon>Archaea</taxon>
        <taxon>Methanobacteriati</taxon>
        <taxon>Methanobacteriota</taxon>
        <taxon>Stenosarchaea group</taxon>
        <taxon>Halobacteria</taxon>
        <taxon>Halobacteriales</taxon>
        <taxon>Natronomonadaceae</taxon>
        <taxon>Haloglomus</taxon>
    </lineage>
</organism>
<evidence type="ECO:0000313" key="2">
    <source>
        <dbReference type="Proteomes" id="UP000319894"/>
    </source>
</evidence>
<keyword evidence="2" id="KW-1185">Reference proteome</keyword>
<dbReference type="EMBL" id="QMDX01000004">
    <property type="protein sequence ID" value="TSD14264.1"/>
    <property type="molecule type" value="Genomic_DNA"/>
</dbReference>
<dbReference type="InterPro" id="IPR025187">
    <property type="entry name" value="DUF4112"/>
</dbReference>